<evidence type="ECO:0000313" key="2">
    <source>
        <dbReference type="Proteomes" id="UP001057452"/>
    </source>
</evidence>
<organism evidence="1 2">
    <name type="scientific">Chaenocephalus aceratus</name>
    <name type="common">Blackfin icefish</name>
    <name type="synonym">Chaenichthys aceratus</name>
    <dbReference type="NCBI Taxonomy" id="36190"/>
    <lineage>
        <taxon>Eukaryota</taxon>
        <taxon>Metazoa</taxon>
        <taxon>Chordata</taxon>
        <taxon>Craniata</taxon>
        <taxon>Vertebrata</taxon>
        <taxon>Euteleostomi</taxon>
        <taxon>Actinopterygii</taxon>
        <taxon>Neopterygii</taxon>
        <taxon>Teleostei</taxon>
        <taxon>Neoteleostei</taxon>
        <taxon>Acanthomorphata</taxon>
        <taxon>Eupercaria</taxon>
        <taxon>Perciformes</taxon>
        <taxon>Notothenioidei</taxon>
        <taxon>Channichthyidae</taxon>
        <taxon>Chaenocephalus</taxon>
    </lineage>
</organism>
<name>A0ACB9WJQ7_CHAAC</name>
<sequence>MAVLSSLLCSPARFISPFRLRLWDFSPCKRRTWLLLSVQRCYSSDSSNSSDHHRSSGLERYKDLQKYFNRRLKAAYHRFSHIPDHSLVCGHNHVYFIEGDGLYRVDQRQKPEQVLHLGQVSRQEEKTGLINEERIQWIVQRIRLSPQEKHLAASLKTTDTEEPRCVVVRLRKRNSPPPPDPQHIVLTLDKVFSFEWATDDVLFYTTLEALRCSKVFRLDLTSKESRITSVFEETHPDVFVEVALSRDRQMLSINGNSRSSSEVLLIDGTTSHLEPFLVQPRQPDLLYHVEHWRESLVILANTGPGKEYQVLQSPLSEPSMASWVPLFAPDSGTVIKDMDVIGDHCVLVARTAAGGLVLIVVSLTNPKEAYTVQLPSWACTIQTKKPGMAVGSVLEFLISSPVHTPMPYRAQGRITTTRLEACNQDGTLVPVTLFHSAPVGGLRQAPLLVHVYGAYGRDLNMEFCPEKRLLLEQGWTLAFCHIRGGGERGLSWHRQAGVEGKQRGVEDLRACLRHLFSSGPAARGLWPWERCVTHTHMMRAVTLQAPFLDVLGTMEDPSLPLTLEDREEWGDPVGNPEHRLIISSYCPLHNITRQCYPSMLLTAYSGDARVPLAGVLKYTELLKKAIHTHFTLNPKSEYEPAPNIVLNIQPGENHHGPEDFELMLEEEALRLAFLYTELGLEPPRSQRKRRR</sequence>
<dbReference type="EMBL" id="CM043806">
    <property type="protein sequence ID" value="KAI4813146.1"/>
    <property type="molecule type" value="Genomic_DNA"/>
</dbReference>
<keyword evidence="2" id="KW-1185">Reference proteome</keyword>
<accession>A0ACB9WJQ7</accession>
<protein>
    <submittedName>
        <fullName evidence="1">Uncharacterized protein</fullName>
    </submittedName>
</protein>
<evidence type="ECO:0000313" key="1">
    <source>
        <dbReference type="EMBL" id="KAI4813146.1"/>
    </source>
</evidence>
<proteinExistence type="predicted"/>
<reference evidence="1" key="1">
    <citation type="submission" date="2022-05" db="EMBL/GenBank/DDBJ databases">
        <title>Chromosome-level genome of Chaenocephalus aceratus.</title>
        <authorList>
            <person name="Park H."/>
        </authorList>
    </citation>
    <scope>NUCLEOTIDE SEQUENCE</scope>
    <source>
        <strain evidence="1">KU_202001</strain>
    </source>
</reference>
<gene>
    <name evidence="1" type="ORF">KUCAC02_024494</name>
</gene>
<comment type="caution">
    <text evidence="1">The sequence shown here is derived from an EMBL/GenBank/DDBJ whole genome shotgun (WGS) entry which is preliminary data.</text>
</comment>
<dbReference type="Proteomes" id="UP001057452">
    <property type="component" value="Chromosome 22"/>
</dbReference>